<name>A0A0C2R7D9_9BACL</name>
<evidence type="ECO:0000313" key="1">
    <source>
        <dbReference type="EMBL" id="KIL46165.1"/>
    </source>
</evidence>
<protein>
    <submittedName>
        <fullName evidence="1">Uncharacterized protein</fullName>
    </submittedName>
</protein>
<dbReference type="OrthoDB" id="9936074at2"/>
<dbReference type="RefSeq" id="WP_041059745.1">
    <property type="nucleotide sequence ID" value="NZ_JXRR01000017.1"/>
</dbReference>
<dbReference type="PATRIC" id="fig|220754.4.peg.2854"/>
<organism evidence="1 2">
    <name type="scientific">Jeotgalibacillus campisalis</name>
    <dbReference type="NCBI Taxonomy" id="220754"/>
    <lineage>
        <taxon>Bacteria</taxon>
        <taxon>Bacillati</taxon>
        <taxon>Bacillota</taxon>
        <taxon>Bacilli</taxon>
        <taxon>Bacillales</taxon>
        <taxon>Caryophanaceae</taxon>
        <taxon>Jeotgalibacillus</taxon>
    </lineage>
</organism>
<evidence type="ECO:0000313" key="2">
    <source>
        <dbReference type="Proteomes" id="UP000031972"/>
    </source>
</evidence>
<sequence length="82" mass="9111">MAKLKIKKRESDSNNKGICLSNYDVLIDGHEISGINGLHLSLATDEFNHCHISFFADHVEIDADTLVEFQAHIDSKAKSEKG</sequence>
<dbReference type="AlphaFoldDB" id="A0A0C2R7D9"/>
<reference evidence="1 2" key="1">
    <citation type="submission" date="2015-01" db="EMBL/GenBank/DDBJ databases">
        <title>Jeotgalibacillus campisalis genome sequencing.</title>
        <authorList>
            <person name="Goh K.M."/>
            <person name="Chan K.-G."/>
            <person name="Yaakop A.S."/>
            <person name="Ee R."/>
            <person name="Gan H.M."/>
            <person name="Chan C.S."/>
        </authorList>
    </citation>
    <scope>NUCLEOTIDE SEQUENCE [LARGE SCALE GENOMIC DNA]</scope>
    <source>
        <strain evidence="1 2">SF-57</strain>
    </source>
</reference>
<gene>
    <name evidence="1" type="ORF">KR50_28400</name>
</gene>
<accession>A0A0C2R7D9</accession>
<dbReference type="EMBL" id="JXRR01000017">
    <property type="protein sequence ID" value="KIL46165.1"/>
    <property type="molecule type" value="Genomic_DNA"/>
</dbReference>
<keyword evidence="2" id="KW-1185">Reference proteome</keyword>
<comment type="caution">
    <text evidence="1">The sequence shown here is derived from an EMBL/GenBank/DDBJ whole genome shotgun (WGS) entry which is preliminary data.</text>
</comment>
<dbReference type="Proteomes" id="UP000031972">
    <property type="component" value="Unassembled WGS sequence"/>
</dbReference>
<proteinExistence type="predicted"/>